<comment type="caution">
    <text evidence="4">The sequence shown here is derived from an EMBL/GenBank/DDBJ whole genome shotgun (WGS) entry which is preliminary data.</text>
</comment>
<dbReference type="InterPro" id="IPR012336">
    <property type="entry name" value="Thioredoxin-like_fold"/>
</dbReference>
<dbReference type="Gene3D" id="3.40.30.10">
    <property type="entry name" value="Glutaredoxin"/>
    <property type="match status" value="1"/>
</dbReference>
<feature type="domain" description="Thioredoxin-like fold" evidence="3">
    <location>
        <begin position="40"/>
        <end position="191"/>
    </location>
</feature>
<dbReference type="Proteomes" id="UP000745577">
    <property type="component" value="Unassembled WGS sequence"/>
</dbReference>
<dbReference type="PANTHER" id="PTHR13887">
    <property type="entry name" value="GLUTATHIONE S-TRANSFERASE KAPPA"/>
    <property type="match status" value="1"/>
</dbReference>
<keyword evidence="2" id="KW-0812">Transmembrane</keyword>
<evidence type="ECO:0000313" key="4">
    <source>
        <dbReference type="EMBL" id="MCA9380063.1"/>
    </source>
</evidence>
<dbReference type="PANTHER" id="PTHR13887:SF55">
    <property type="entry name" value="SLR0313 PROTEIN"/>
    <property type="match status" value="1"/>
</dbReference>
<sequence>MKNLNTNIVLIVSLVLGIGLFAGLVYFIKANKTEEVVELPVVLEEFSDFECPACAAYFEVVEQIRTEFSEEEFEFKYRHLPLTTIHEYAYSSAIASEAAREQGKFDEYYRILFENQDNLTEQDLLNYATELDLDIEKFKSDLENPAVIARVDDDASEAESRGYDSTPTFVLNGKRLTMTSNPEEQLRNAIQEKIDLAKSQQQTTE</sequence>
<dbReference type="Pfam" id="PF13462">
    <property type="entry name" value="Thioredoxin_4"/>
    <property type="match status" value="1"/>
</dbReference>
<dbReference type="AlphaFoldDB" id="A0A955IB78"/>
<dbReference type="EMBL" id="JAGQLL010000025">
    <property type="protein sequence ID" value="MCA9380063.1"/>
    <property type="molecule type" value="Genomic_DNA"/>
</dbReference>
<organism evidence="4 5">
    <name type="scientific">Candidatus Dojkabacteria bacterium</name>
    <dbReference type="NCBI Taxonomy" id="2099670"/>
    <lineage>
        <taxon>Bacteria</taxon>
        <taxon>Candidatus Dojkabacteria</taxon>
    </lineage>
</organism>
<evidence type="ECO:0000313" key="5">
    <source>
        <dbReference type="Proteomes" id="UP000745577"/>
    </source>
</evidence>
<accession>A0A955IB78</accession>
<evidence type="ECO:0000259" key="3">
    <source>
        <dbReference type="Pfam" id="PF13462"/>
    </source>
</evidence>
<reference evidence="4" key="2">
    <citation type="journal article" date="2021" name="Microbiome">
        <title>Successional dynamics and alternative stable states in a saline activated sludge microbial community over 9 years.</title>
        <authorList>
            <person name="Wang Y."/>
            <person name="Ye J."/>
            <person name="Ju F."/>
            <person name="Liu L."/>
            <person name="Boyd J.A."/>
            <person name="Deng Y."/>
            <person name="Parks D.H."/>
            <person name="Jiang X."/>
            <person name="Yin X."/>
            <person name="Woodcroft B.J."/>
            <person name="Tyson G.W."/>
            <person name="Hugenholtz P."/>
            <person name="Polz M.F."/>
            <person name="Zhang T."/>
        </authorList>
    </citation>
    <scope>NUCLEOTIDE SEQUENCE</scope>
    <source>
        <strain evidence="4">HKST-UBA15</strain>
    </source>
</reference>
<dbReference type="InterPro" id="IPR036249">
    <property type="entry name" value="Thioredoxin-like_sf"/>
</dbReference>
<keyword evidence="2" id="KW-0472">Membrane</keyword>
<feature type="transmembrane region" description="Helical" evidence="2">
    <location>
        <begin position="7"/>
        <end position="28"/>
    </location>
</feature>
<evidence type="ECO:0000256" key="2">
    <source>
        <dbReference type="SAM" id="Phobius"/>
    </source>
</evidence>
<dbReference type="SUPFAM" id="SSF52833">
    <property type="entry name" value="Thioredoxin-like"/>
    <property type="match status" value="1"/>
</dbReference>
<comment type="similarity">
    <text evidence="1">Belongs to the thioredoxin family. DsbA subfamily.</text>
</comment>
<gene>
    <name evidence="4" type="ORF">KC675_02685</name>
</gene>
<keyword evidence="2" id="KW-1133">Transmembrane helix</keyword>
<proteinExistence type="inferred from homology"/>
<evidence type="ECO:0000256" key="1">
    <source>
        <dbReference type="ARBA" id="ARBA00005791"/>
    </source>
</evidence>
<reference evidence="4" key="1">
    <citation type="submission" date="2020-04" db="EMBL/GenBank/DDBJ databases">
        <authorList>
            <person name="Zhang T."/>
        </authorList>
    </citation>
    <scope>NUCLEOTIDE SEQUENCE</scope>
    <source>
        <strain evidence="4">HKST-UBA15</strain>
    </source>
</reference>
<name>A0A955IB78_9BACT</name>
<protein>
    <submittedName>
        <fullName evidence="4">Thioredoxin domain-containing protein</fullName>
    </submittedName>
</protein>